<keyword evidence="8" id="KW-1185">Reference proteome</keyword>
<dbReference type="Gene3D" id="3.50.50.100">
    <property type="match status" value="1"/>
</dbReference>
<keyword evidence="5" id="KW-0520">NAD</keyword>
<keyword evidence="3" id="KW-0274">FAD</keyword>
<evidence type="ECO:0000256" key="4">
    <source>
        <dbReference type="ARBA" id="ARBA00023002"/>
    </source>
</evidence>
<dbReference type="RefSeq" id="WP_271278607.1">
    <property type="nucleotide sequence ID" value="NZ_BAABFD010000018.1"/>
</dbReference>
<evidence type="ECO:0000256" key="1">
    <source>
        <dbReference type="ARBA" id="ARBA00005272"/>
    </source>
</evidence>
<protein>
    <submittedName>
        <fullName evidence="7">NAD(P)/FAD-dependent oxidoreductase</fullName>
    </submittedName>
</protein>
<reference evidence="7 8" key="1">
    <citation type="submission" date="2022-11" db="EMBL/GenBank/DDBJ databases">
        <title>Nonomuraea corallina sp. nov., a new species of the genus Nonomuraea isolated from sea side sediment in Thai sea.</title>
        <authorList>
            <person name="Ngamcharungchit C."/>
            <person name="Matsumoto A."/>
            <person name="Suriyachadkun C."/>
            <person name="Panbangred W."/>
            <person name="Inahashi Y."/>
            <person name="Intra B."/>
        </authorList>
    </citation>
    <scope>NUCLEOTIDE SEQUENCE [LARGE SCALE GENOMIC DNA]</scope>
    <source>
        <strain evidence="7 8">DSM 43553</strain>
    </source>
</reference>
<evidence type="ECO:0000259" key="6">
    <source>
        <dbReference type="Pfam" id="PF07992"/>
    </source>
</evidence>
<comment type="caution">
    <text evidence="7">The sequence shown here is derived from an EMBL/GenBank/DDBJ whole genome shotgun (WGS) entry which is preliminary data.</text>
</comment>
<evidence type="ECO:0000313" key="8">
    <source>
        <dbReference type="Proteomes" id="UP001212498"/>
    </source>
</evidence>
<evidence type="ECO:0000256" key="2">
    <source>
        <dbReference type="ARBA" id="ARBA00022630"/>
    </source>
</evidence>
<dbReference type="SUPFAM" id="SSF51905">
    <property type="entry name" value="FAD/NAD(P)-binding domain"/>
    <property type="match status" value="1"/>
</dbReference>
<dbReference type="InterPro" id="IPR045024">
    <property type="entry name" value="NDH-2"/>
</dbReference>
<organism evidence="7 8">
    <name type="scientific">Nonomuraea ferruginea</name>
    <dbReference type="NCBI Taxonomy" id="46174"/>
    <lineage>
        <taxon>Bacteria</taxon>
        <taxon>Bacillati</taxon>
        <taxon>Actinomycetota</taxon>
        <taxon>Actinomycetes</taxon>
        <taxon>Streptosporangiales</taxon>
        <taxon>Streptosporangiaceae</taxon>
        <taxon>Nonomuraea</taxon>
    </lineage>
</organism>
<dbReference type="InterPro" id="IPR023753">
    <property type="entry name" value="FAD/NAD-binding_dom"/>
</dbReference>
<dbReference type="InterPro" id="IPR036188">
    <property type="entry name" value="FAD/NAD-bd_sf"/>
</dbReference>
<gene>
    <name evidence="7" type="ORF">OUY24_29255</name>
</gene>
<keyword evidence="2" id="KW-0285">Flavoprotein</keyword>
<name>A0ABT4T5F1_9ACTN</name>
<keyword evidence="4" id="KW-0560">Oxidoreductase</keyword>
<dbReference type="PRINTS" id="PR00368">
    <property type="entry name" value="FADPNR"/>
</dbReference>
<proteinExistence type="inferred from homology"/>
<sequence length="450" mass="48483">MARIAIVGTGFGGYTCAKLLERWLRPGEAEIVLITPKDYTLYLPLLPQVAGGVLQPRSIVTPLHTRLRRSKLLPGVAHQVDLDARAVDVLRIDGEPVRVPYDVLVLAPGSMTRTFDIPGLQEYARGMKTLAEAVYLRDHSIAQLELAASSNDPEERAARCGFVVVGAGYSGVETAATLQLVTRRAMARFPRLDPGLLRWTLIDIAPKVMPELGPELGAAATRLLEERGVEVRLGVTLDRITVDTAKLTDGTTLPSRTVIWTAGVTPRPVVSSLGTETVKGRLVVGADLRVPGCDGVFGLGDAAAVPDLTAEPGTPCAPTAQHAHRQARTAARNVLAALRGGKLREYRHRDLGLVVDLGGSDAVARPFGIDLKGPLAQLVTRGYHLLTTPSGRSRLRVSGDWLLNMMAPDDLIRLDFLKDTPGTLEDLEHMPITPRARRISVTEEPAGSRP</sequence>
<feature type="domain" description="FAD/NAD(P)-binding" evidence="6">
    <location>
        <begin position="3"/>
        <end position="327"/>
    </location>
</feature>
<dbReference type="PANTHER" id="PTHR43706:SF45">
    <property type="entry name" value="NADH DEHYDROGENASE-LIKE PROTEIN RV1812C"/>
    <property type="match status" value="1"/>
</dbReference>
<dbReference type="Proteomes" id="UP001212498">
    <property type="component" value="Unassembled WGS sequence"/>
</dbReference>
<evidence type="ECO:0000313" key="7">
    <source>
        <dbReference type="EMBL" id="MDA0644736.1"/>
    </source>
</evidence>
<evidence type="ECO:0000256" key="3">
    <source>
        <dbReference type="ARBA" id="ARBA00022827"/>
    </source>
</evidence>
<dbReference type="PANTHER" id="PTHR43706">
    <property type="entry name" value="NADH DEHYDROGENASE"/>
    <property type="match status" value="1"/>
</dbReference>
<accession>A0ABT4T5F1</accession>
<dbReference type="EMBL" id="JAPNUD010000108">
    <property type="protein sequence ID" value="MDA0644736.1"/>
    <property type="molecule type" value="Genomic_DNA"/>
</dbReference>
<comment type="similarity">
    <text evidence="1">Belongs to the NADH dehydrogenase family.</text>
</comment>
<evidence type="ECO:0000256" key="5">
    <source>
        <dbReference type="ARBA" id="ARBA00023027"/>
    </source>
</evidence>
<dbReference type="Pfam" id="PF07992">
    <property type="entry name" value="Pyr_redox_2"/>
    <property type="match status" value="1"/>
</dbReference>